<geneLocation type="plasmid" evidence="2">
    <name>2</name>
</geneLocation>
<dbReference type="RefSeq" id="WP_024544253.1">
    <property type="nucleotide sequence ID" value="NZ_BPLV01000001.1"/>
</dbReference>
<evidence type="ECO:0000259" key="1">
    <source>
        <dbReference type="Pfam" id="PF01425"/>
    </source>
</evidence>
<dbReference type="Gene3D" id="3.90.1300.10">
    <property type="entry name" value="Amidase signature (AS) domain"/>
    <property type="match status" value="1"/>
</dbReference>
<proteinExistence type="predicted"/>
<organism evidence="2">
    <name type="scientific">Metamycoplasma salivarium</name>
    <name type="common">Mycoplasma salivarium</name>
    <dbReference type="NCBI Taxonomy" id="2124"/>
    <lineage>
        <taxon>Bacteria</taxon>
        <taxon>Bacillati</taxon>
        <taxon>Mycoplasmatota</taxon>
        <taxon>Mycoplasmoidales</taxon>
        <taxon>Metamycoplasmataceae</taxon>
        <taxon>Metamycoplasma</taxon>
    </lineage>
</organism>
<dbReference type="InterPro" id="IPR036928">
    <property type="entry name" value="AS_sf"/>
</dbReference>
<dbReference type="EC" id="6.3.5.-" evidence="2"/>
<dbReference type="AlphaFoldDB" id="A0A448ZYV9"/>
<gene>
    <name evidence="2" type="primary">gatA_2</name>
    <name evidence="2" type="ORF">NCTC10113_01260</name>
</gene>
<dbReference type="PANTHER" id="PTHR11895">
    <property type="entry name" value="TRANSAMIDASE"/>
    <property type="match status" value="1"/>
</dbReference>
<sequence>MINKGNIANAIKELKSNKNNAVAHIFDKKTLNEGKGKLQNCIFTVKDNYADVNVNCKASSLLLNNFRPQYKATVIDLLEKAGAICVARTNLDEFGLGGSGEYSAFGKVLNPLNNKYLVGGSSSGAAATLTNNISFAIGSDTGDSVRKPASNIGKIGFKPSYGAISRYGLFAFATSMDTVAYFAHNINDLILISSVLYKQDIKHDLTNVNLSFDETKLVLKKPKKVAYLDCFSELRPYVKDAYNNLLEKLKKENIELIKITIPENILKSIDTVYRVIAFSEASSNLSNMTGFSFGNTKDGKSWEDVMLKTRSEGFGDMVQSRLILGSYFLEKDNQQKYFLKAQKLRRYLQNYFLEIHKKADLFIYPASNDSAPEDGKSYPDSYMDYILTYCNLVGNPSLTMFLGKNPNNNMPFNIALDTKIYDDVKLMEYALYFEKLIRSQNE</sequence>
<dbReference type="InterPro" id="IPR000120">
    <property type="entry name" value="Amidase"/>
</dbReference>
<dbReference type="InterPro" id="IPR023631">
    <property type="entry name" value="Amidase_dom"/>
</dbReference>
<dbReference type="GO" id="GO:0016874">
    <property type="term" value="F:ligase activity"/>
    <property type="evidence" value="ECO:0007669"/>
    <property type="project" value="UniProtKB-KW"/>
</dbReference>
<protein>
    <submittedName>
        <fullName evidence="2">Aspartyl/glutamyl-tRNA amidotransferase subunit A</fullName>
        <ecNumber evidence="2">6.3.5.-</ecNumber>
    </submittedName>
</protein>
<name>A0A448ZYV9_METSV</name>
<keyword evidence="2" id="KW-0436">Ligase</keyword>
<dbReference type="EMBL" id="LR214939">
    <property type="protein sequence ID" value="VEU56356.1"/>
    <property type="molecule type" value="Genomic_DNA"/>
</dbReference>
<evidence type="ECO:0000313" key="2">
    <source>
        <dbReference type="EMBL" id="VEU56356.1"/>
    </source>
</evidence>
<accession>A0A448ZYV9</accession>
<dbReference type="SUPFAM" id="SSF75304">
    <property type="entry name" value="Amidase signature (AS) enzymes"/>
    <property type="match status" value="1"/>
</dbReference>
<feature type="domain" description="Amidase" evidence="1">
    <location>
        <begin position="9"/>
        <end position="426"/>
    </location>
</feature>
<keyword evidence="2" id="KW-0614">Plasmid</keyword>
<keyword evidence="2" id="KW-0808">Transferase</keyword>
<dbReference type="PANTHER" id="PTHR11895:SF151">
    <property type="entry name" value="GLUTAMYL-TRNA(GLN) AMIDOTRANSFERASE SUBUNIT A"/>
    <property type="match status" value="1"/>
</dbReference>
<reference evidence="2" key="1">
    <citation type="submission" date="2019-01" db="EMBL/GenBank/DDBJ databases">
        <authorList>
            <consortium name="Pathogen Informatics"/>
        </authorList>
    </citation>
    <scope>NUCLEOTIDE SEQUENCE [LARGE SCALE GENOMIC DNA]</scope>
    <source>
        <strain evidence="2">NCTC10113</strain>
    </source>
</reference>
<dbReference type="GO" id="GO:0016740">
    <property type="term" value="F:transferase activity"/>
    <property type="evidence" value="ECO:0007669"/>
    <property type="project" value="UniProtKB-KW"/>
</dbReference>
<dbReference type="NCBIfam" id="NF005517">
    <property type="entry name" value="PRK07139.1"/>
    <property type="match status" value="1"/>
</dbReference>
<dbReference type="Pfam" id="PF01425">
    <property type="entry name" value="Amidase"/>
    <property type="match status" value="1"/>
</dbReference>